<feature type="transmembrane region" description="Helical" evidence="6">
    <location>
        <begin position="62"/>
        <end position="81"/>
    </location>
</feature>
<feature type="transmembrane region" description="Helical" evidence="6">
    <location>
        <begin position="21"/>
        <end position="42"/>
    </location>
</feature>
<dbReference type="EMBL" id="FR872582">
    <property type="protein sequence ID" value="CCB89906.1"/>
    <property type="molecule type" value="Genomic_DNA"/>
</dbReference>
<sequence length="429" mass="47695">MTIKKQSIETFYPHPRPYFAWGVWLAATLFMVILYLIEFSVWDAHSPLMGEKLNSPHSLQDILTPYLIATILFQIPVSFMIDEWGPTKVVGCVMLISTIGILILGLSDSNAIFWIALFITGIGATVSYANAFKFISNWFSPRKFPLIVGGTVCIAHLGAPFGQPLTNYFLSHFQWTTTFINYGIVGIIYALFFFAVLRSSSPGAQYNVYANQQLPSAKTAIVSALKNRENWLIALAFGLLEGHRITFVGFWHITFLEAFYKISPDEGAYFNTPCILAYAFGALFFGWIAMRKKIRKKLIIIGAILAAIANFIPVYIPGLSDVIVVILFSISSFCAGSFFLSASLIHEKNVPQITATVIGMLVISLAFFRLLTNWIVSGILDFISSDLSLSSYSPTELKITFLVFPLSALIGLLLLSRVKDTHGKQKLTL</sequence>
<protein>
    <recommendedName>
        <fullName evidence="7">Major facilitator superfamily (MFS) profile domain-containing protein</fullName>
    </recommendedName>
</protein>
<organism evidence="8 9">
    <name type="scientific">Simkania negevensis (strain ATCC VR-1471 / DSM 27360 / Z)</name>
    <dbReference type="NCBI Taxonomy" id="331113"/>
    <lineage>
        <taxon>Bacteria</taxon>
        <taxon>Pseudomonadati</taxon>
        <taxon>Chlamydiota</taxon>
        <taxon>Chlamydiia</taxon>
        <taxon>Parachlamydiales</taxon>
        <taxon>Simkaniaceae</taxon>
        <taxon>Simkania</taxon>
    </lineage>
</organism>
<dbReference type="PANTHER" id="PTHR43124">
    <property type="entry name" value="PURINE EFFLUX PUMP PBUE"/>
    <property type="match status" value="1"/>
</dbReference>
<dbReference type="Pfam" id="PF07690">
    <property type="entry name" value="MFS_1"/>
    <property type="match status" value="1"/>
</dbReference>
<proteinExistence type="predicted"/>
<comment type="subcellular location">
    <subcellularLocation>
        <location evidence="1">Cell membrane</location>
        <topology evidence="1">Multi-pass membrane protein</topology>
    </subcellularLocation>
</comment>
<dbReference type="Proteomes" id="UP000000496">
    <property type="component" value="Chromosome gsn.131"/>
</dbReference>
<dbReference type="SUPFAM" id="SSF103473">
    <property type="entry name" value="MFS general substrate transporter"/>
    <property type="match status" value="1"/>
</dbReference>
<keyword evidence="2" id="KW-1003">Cell membrane</keyword>
<dbReference type="AlphaFoldDB" id="F8L3P5"/>
<reference key="1">
    <citation type="journal article" date="2011" name="Mol. Biol. Evol.">
        <title>Unity in variety -- the pan-genome of the Chlamydiae.</title>
        <authorList>
            <person name="Collingro A."/>
            <person name="Tischler P."/>
            <person name="Weinmaier T."/>
            <person name="Penz T."/>
            <person name="Heinz E."/>
            <person name="Brunham R.C."/>
            <person name="Read T.D."/>
            <person name="Bavoil P.M."/>
            <person name="Sachse K."/>
            <person name="Kahane S."/>
            <person name="Friedman M.G."/>
            <person name="Rattei T."/>
            <person name="Myers G.S.A."/>
            <person name="Horn M."/>
        </authorList>
    </citation>
    <scope>NUCLEOTIDE SEQUENCE</scope>
    <source>
        <strain>Z</strain>
    </source>
</reference>
<evidence type="ECO:0000313" key="8">
    <source>
        <dbReference type="EMBL" id="CCB89906.1"/>
    </source>
</evidence>
<feature type="transmembrane region" description="Helical" evidence="6">
    <location>
        <begin position="322"/>
        <end position="345"/>
    </location>
</feature>
<feature type="transmembrane region" description="Helical" evidence="6">
    <location>
        <begin position="144"/>
        <end position="161"/>
    </location>
</feature>
<dbReference type="InterPro" id="IPR020846">
    <property type="entry name" value="MFS_dom"/>
</dbReference>
<keyword evidence="4 6" id="KW-1133">Transmembrane helix</keyword>
<dbReference type="RefSeq" id="WP_013944372.1">
    <property type="nucleotide sequence ID" value="NC_015713.1"/>
</dbReference>
<name>F8L3P5_SIMNZ</name>
<dbReference type="InterPro" id="IPR050189">
    <property type="entry name" value="MFS_Efflux_Transporters"/>
</dbReference>
<dbReference type="HOGENOM" id="CLU_001265_62_1_0"/>
<feature type="domain" description="Major facilitator superfamily (MFS) profile" evidence="7">
    <location>
        <begin position="24"/>
        <end position="423"/>
    </location>
</feature>
<keyword evidence="3 6" id="KW-0812">Transmembrane</keyword>
<feature type="transmembrane region" description="Helical" evidence="6">
    <location>
        <begin position="357"/>
        <end position="379"/>
    </location>
</feature>
<dbReference type="KEGG" id="sng:SNE_A20290"/>
<reference evidence="8 9" key="2">
    <citation type="journal article" date="2011" name="Mol. Biol. Evol.">
        <title>Unity in variety--the pan-genome of the Chlamydiae.</title>
        <authorList>
            <person name="Collingro A."/>
            <person name="Tischler P."/>
            <person name="Weinmaier T."/>
            <person name="Penz T."/>
            <person name="Heinz E."/>
            <person name="Brunham R.C."/>
            <person name="Read T.D."/>
            <person name="Bavoil P.M."/>
            <person name="Sachse K."/>
            <person name="Kahane S."/>
            <person name="Friedman M.G."/>
            <person name="Rattei T."/>
            <person name="Myers G.S."/>
            <person name="Horn M."/>
        </authorList>
    </citation>
    <scope>NUCLEOTIDE SEQUENCE [LARGE SCALE GENOMIC DNA]</scope>
    <source>
        <strain evidence="9">ATCC VR-1471 / Z</strain>
    </source>
</reference>
<feature type="transmembrane region" description="Helical" evidence="6">
    <location>
        <begin position="298"/>
        <end position="316"/>
    </location>
</feature>
<evidence type="ECO:0000256" key="1">
    <source>
        <dbReference type="ARBA" id="ARBA00004651"/>
    </source>
</evidence>
<evidence type="ECO:0000256" key="3">
    <source>
        <dbReference type="ARBA" id="ARBA00022692"/>
    </source>
</evidence>
<dbReference type="PROSITE" id="PS50850">
    <property type="entry name" value="MFS"/>
    <property type="match status" value="1"/>
</dbReference>
<feature type="transmembrane region" description="Helical" evidence="6">
    <location>
        <begin position="112"/>
        <end position="132"/>
    </location>
</feature>
<gene>
    <name evidence="8" type="ordered locus">SNE_A20290</name>
</gene>
<feature type="transmembrane region" description="Helical" evidence="6">
    <location>
        <begin position="399"/>
        <end position="416"/>
    </location>
</feature>
<dbReference type="Gene3D" id="1.20.1250.20">
    <property type="entry name" value="MFS general substrate transporter like domains"/>
    <property type="match status" value="2"/>
</dbReference>
<evidence type="ECO:0000256" key="2">
    <source>
        <dbReference type="ARBA" id="ARBA00022475"/>
    </source>
</evidence>
<dbReference type="PANTHER" id="PTHR43124:SF3">
    <property type="entry name" value="CHLORAMPHENICOL EFFLUX PUMP RV0191"/>
    <property type="match status" value="1"/>
</dbReference>
<feature type="transmembrane region" description="Helical" evidence="6">
    <location>
        <begin position="268"/>
        <end position="289"/>
    </location>
</feature>
<feature type="transmembrane region" description="Helical" evidence="6">
    <location>
        <begin position="173"/>
        <end position="197"/>
    </location>
</feature>
<dbReference type="eggNOG" id="COG2271">
    <property type="taxonomic scope" value="Bacteria"/>
</dbReference>
<evidence type="ECO:0000256" key="4">
    <source>
        <dbReference type="ARBA" id="ARBA00022989"/>
    </source>
</evidence>
<dbReference type="STRING" id="331113.SNE_A20290"/>
<evidence type="ECO:0000259" key="7">
    <source>
        <dbReference type="PROSITE" id="PS50850"/>
    </source>
</evidence>
<dbReference type="GO" id="GO:0005886">
    <property type="term" value="C:plasma membrane"/>
    <property type="evidence" value="ECO:0007669"/>
    <property type="project" value="UniProtKB-SubCell"/>
</dbReference>
<dbReference type="InterPro" id="IPR011701">
    <property type="entry name" value="MFS"/>
</dbReference>
<feature type="transmembrane region" description="Helical" evidence="6">
    <location>
        <begin position="88"/>
        <end position="106"/>
    </location>
</feature>
<accession>F8L3P5</accession>
<dbReference type="GO" id="GO:0022857">
    <property type="term" value="F:transmembrane transporter activity"/>
    <property type="evidence" value="ECO:0007669"/>
    <property type="project" value="InterPro"/>
</dbReference>
<evidence type="ECO:0000256" key="5">
    <source>
        <dbReference type="ARBA" id="ARBA00023136"/>
    </source>
</evidence>
<evidence type="ECO:0000313" key="9">
    <source>
        <dbReference type="Proteomes" id="UP000000496"/>
    </source>
</evidence>
<evidence type="ECO:0000256" key="6">
    <source>
        <dbReference type="SAM" id="Phobius"/>
    </source>
</evidence>
<dbReference type="InterPro" id="IPR036259">
    <property type="entry name" value="MFS_trans_sf"/>
</dbReference>
<keyword evidence="5 6" id="KW-0472">Membrane</keyword>
<feature type="transmembrane region" description="Helical" evidence="6">
    <location>
        <begin position="231"/>
        <end position="253"/>
    </location>
</feature>
<keyword evidence="9" id="KW-1185">Reference proteome</keyword>